<dbReference type="PROSITE" id="PS00463">
    <property type="entry name" value="ZN2_CY6_FUNGAL_1"/>
    <property type="match status" value="1"/>
</dbReference>
<organism evidence="4 5">
    <name type="scientific">Carpinus fangiana</name>
    <dbReference type="NCBI Taxonomy" id="176857"/>
    <lineage>
        <taxon>Eukaryota</taxon>
        <taxon>Viridiplantae</taxon>
        <taxon>Streptophyta</taxon>
        <taxon>Embryophyta</taxon>
        <taxon>Tracheophyta</taxon>
        <taxon>Spermatophyta</taxon>
        <taxon>Magnoliopsida</taxon>
        <taxon>eudicotyledons</taxon>
        <taxon>Gunneridae</taxon>
        <taxon>Pentapetalae</taxon>
        <taxon>rosids</taxon>
        <taxon>fabids</taxon>
        <taxon>Fagales</taxon>
        <taxon>Betulaceae</taxon>
        <taxon>Carpinus</taxon>
    </lineage>
</organism>
<dbReference type="InterPro" id="IPR001138">
    <property type="entry name" value="Zn2Cys6_DnaBD"/>
</dbReference>
<accession>A0A5N6L3Y4</accession>
<dbReference type="PANTHER" id="PTHR47431">
    <property type="entry name" value="ZN(II)2CYS6 TRANSCRIPTION FACTOR (EUROFUNG)-RELATED"/>
    <property type="match status" value="1"/>
</dbReference>
<dbReference type="Proteomes" id="UP000327013">
    <property type="component" value="Unassembled WGS sequence"/>
</dbReference>
<feature type="compositionally biased region" description="Polar residues" evidence="2">
    <location>
        <begin position="1"/>
        <end position="10"/>
    </location>
</feature>
<dbReference type="Gene3D" id="4.10.240.10">
    <property type="entry name" value="Zn(2)-C6 fungal-type DNA-binding domain"/>
    <property type="match status" value="1"/>
</dbReference>
<dbReference type="Pfam" id="PF00172">
    <property type="entry name" value="Zn_clus"/>
    <property type="match status" value="1"/>
</dbReference>
<feature type="compositionally biased region" description="Low complexity" evidence="2">
    <location>
        <begin position="94"/>
        <end position="105"/>
    </location>
</feature>
<sequence length="608" mass="67972">MQTNQDTPSIDSDVIVSSRLGPEHEHESVSHTSDIPGTRKPRMRASLACEACRFRHMKCDAIKPKCSRCQFEKKQCIYGTSRRGGKRKLDADAGSSGQSGSESMGLVATSNSSGINKPFNDSLPMAASNTAESEATIISQAGRSEPETSTQALDLYFENFHCAHPFILPRFYLESRIQSGGACLHHLVPVMEFVGSIYEPDWNSEAFRQVAHDTLSHLDDLPENGFTIQALLLFAIALHCSDEYNTADHFLDQALDMALSLQMNLQDFATRNGEGSRILEESWRRTYWTLFLMDGLFAVINHRTTHRLQKVISSVDLPCEDKEYHTGQIPSPRSIQDYDNREFELDDVVFSSLSYLIDVGRIISNILGVNRRIKSSDDPCFLSADAQTTNWLLHLPEGKTSVIGEQHTLDEPLFLAHLLYNTEKLLLHRLHSQLRYSPIEMESACTPPYAQHGAMSSRWAANHTAKSLEAIEAVGRLLSVSSLHIRHSPIFICALALVTMSQVSACNNVLENGSQKYMAYREQIRLSLGVLRGHEQRWETAKRSVREVKRVARHLLSIPSSTQEPLFSTTLMSQDTASGYDPMTYVMGDSILDFGPGEFDFGDFGATL</sequence>
<reference evidence="4 5" key="1">
    <citation type="submission" date="2019-06" db="EMBL/GenBank/DDBJ databases">
        <title>A chromosomal-level reference genome of Carpinus fangiana (Coryloideae, Betulaceae).</title>
        <authorList>
            <person name="Yang X."/>
            <person name="Wang Z."/>
            <person name="Zhang L."/>
            <person name="Hao G."/>
            <person name="Liu J."/>
            <person name="Yang Y."/>
        </authorList>
    </citation>
    <scope>NUCLEOTIDE SEQUENCE [LARGE SCALE GENOMIC DNA]</scope>
    <source>
        <strain evidence="4">Cfa_2016G</strain>
        <tissue evidence="4">Leaf</tissue>
    </source>
</reference>
<dbReference type="PANTHER" id="PTHR47431:SF4">
    <property type="entry name" value="ZN(II)2CYS6 TRANSCRIPTION FACTOR (EUROFUNG)"/>
    <property type="match status" value="1"/>
</dbReference>
<evidence type="ECO:0000256" key="2">
    <source>
        <dbReference type="SAM" id="MobiDB-lite"/>
    </source>
</evidence>
<evidence type="ECO:0000313" key="4">
    <source>
        <dbReference type="EMBL" id="KAB8542093.1"/>
    </source>
</evidence>
<dbReference type="SUPFAM" id="SSF57701">
    <property type="entry name" value="Zn2/Cys6 DNA-binding domain"/>
    <property type="match status" value="1"/>
</dbReference>
<dbReference type="GO" id="GO:0000981">
    <property type="term" value="F:DNA-binding transcription factor activity, RNA polymerase II-specific"/>
    <property type="evidence" value="ECO:0007669"/>
    <property type="project" value="InterPro"/>
</dbReference>
<dbReference type="Pfam" id="PF04082">
    <property type="entry name" value="Fungal_trans"/>
    <property type="match status" value="1"/>
</dbReference>
<dbReference type="GO" id="GO:0008270">
    <property type="term" value="F:zinc ion binding"/>
    <property type="evidence" value="ECO:0007669"/>
    <property type="project" value="InterPro"/>
</dbReference>
<dbReference type="SMART" id="SM00066">
    <property type="entry name" value="GAL4"/>
    <property type="match status" value="1"/>
</dbReference>
<feature type="region of interest" description="Disordered" evidence="2">
    <location>
        <begin position="84"/>
        <end position="108"/>
    </location>
</feature>
<proteinExistence type="predicted"/>
<dbReference type="EMBL" id="VIBQ01000059">
    <property type="protein sequence ID" value="KAB8542093.1"/>
    <property type="molecule type" value="Genomic_DNA"/>
</dbReference>
<gene>
    <name evidence="4" type="ORF">FH972_025556</name>
</gene>
<evidence type="ECO:0000256" key="1">
    <source>
        <dbReference type="ARBA" id="ARBA00022723"/>
    </source>
</evidence>
<keyword evidence="5" id="KW-1185">Reference proteome</keyword>
<keyword evidence="1" id="KW-0479">Metal-binding</keyword>
<name>A0A5N6L3Y4_9ROSI</name>
<comment type="caution">
    <text evidence="4">The sequence shown here is derived from an EMBL/GenBank/DDBJ whole genome shotgun (WGS) entry which is preliminary data.</text>
</comment>
<dbReference type="PROSITE" id="PS50048">
    <property type="entry name" value="ZN2_CY6_FUNGAL_2"/>
    <property type="match status" value="1"/>
</dbReference>
<dbReference type="AlphaFoldDB" id="A0A5N6L3Y4"/>
<feature type="region of interest" description="Disordered" evidence="2">
    <location>
        <begin position="1"/>
        <end position="41"/>
    </location>
</feature>
<dbReference type="GO" id="GO:0006351">
    <property type="term" value="P:DNA-templated transcription"/>
    <property type="evidence" value="ECO:0007669"/>
    <property type="project" value="InterPro"/>
</dbReference>
<dbReference type="GO" id="GO:0003677">
    <property type="term" value="F:DNA binding"/>
    <property type="evidence" value="ECO:0007669"/>
    <property type="project" value="InterPro"/>
</dbReference>
<evidence type="ECO:0000313" key="5">
    <source>
        <dbReference type="Proteomes" id="UP000327013"/>
    </source>
</evidence>
<protein>
    <recommendedName>
        <fullName evidence="3">Zn(2)-C6 fungal-type domain-containing protein</fullName>
    </recommendedName>
</protein>
<dbReference type="InterPro" id="IPR036864">
    <property type="entry name" value="Zn2-C6_fun-type_DNA-bd_sf"/>
</dbReference>
<dbReference type="OrthoDB" id="2399539at2759"/>
<dbReference type="CDD" id="cd12148">
    <property type="entry name" value="fungal_TF_MHR"/>
    <property type="match status" value="1"/>
</dbReference>
<dbReference type="InterPro" id="IPR007219">
    <property type="entry name" value="XnlR_reg_dom"/>
</dbReference>
<feature type="domain" description="Zn(2)-C6 fungal-type" evidence="3">
    <location>
        <begin position="48"/>
        <end position="78"/>
    </location>
</feature>
<dbReference type="CDD" id="cd00067">
    <property type="entry name" value="GAL4"/>
    <property type="match status" value="1"/>
</dbReference>
<evidence type="ECO:0000259" key="3">
    <source>
        <dbReference type="PROSITE" id="PS50048"/>
    </source>
</evidence>